<proteinExistence type="predicted"/>
<sequence length="518" mass="57694">EIPPSNDLCTKVSSFQVVCNSCVKEMENTSPLTLVVPEHILDPLFASANCAKLDQALENLIETAKTPDGRLNLASVKILPIVLDLIRCQISSSNHVLLTLSLKLLRNLCAGEILNQNCFIEEDGVDVVARAFDSISFDTNSGDEIIEIIRFGLELLGNVCGAGEEHQAAVWFRLFPVVFKDIAGVRVKKISYVLSMVLYSCCNGSNEIMRQLCEVQGLQIVAEIVRTASRDGLGEDWLLGLLAKICLEESCFSPLFFMLSTAGVVEKNNNLKETDDIFTLENEFLLSILYESLNKKRNELNVPKKFALSVFRILKRVVTVVDFFSRGQSKLPTGTPAVDVLGYSINILRDICAQDRVKVRSEESVTIVDLLLSSGLLDLLIDFLRELEPPSTIKKSFPQESASVQLKVCPYKGFRRDIVAVIANCLYGMKHVQDAIRQKDAILLLLQQCVTDDDNEFLRECGIWAVRNLLEGNEENQKIVAELEIQGSADVPALTELGFRMELDPHTRRAKLVNISPR</sequence>
<dbReference type="InterPro" id="IPR051374">
    <property type="entry name" value="Ataxin-10/CTR86_families"/>
</dbReference>
<name>A0AAD4XSC8_9MAGN</name>
<dbReference type="PANTHER" id="PTHR13255">
    <property type="entry name" value="ATAXIN-10"/>
    <property type="match status" value="1"/>
</dbReference>
<dbReference type="InterPro" id="IPR019156">
    <property type="entry name" value="Ataxin-10_domain"/>
</dbReference>
<accession>A0AAD4XSC8</accession>
<evidence type="ECO:0000256" key="2">
    <source>
        <dbReference type="ARBA" id="ARBA00023306"/>
    </source>
</evidence>
<protein>
    <recommendedName>
        <fullName evidence="3">Ataxin-10 domain-containing protein</fullName>
    </recommendedName>
</protein>
<keyword evidence="2" id="KW-0131">Cell cycle</keyword>
<feature type="domain" description="Ataxin-10" evidence="3">
    <location>
        <begin position="414"/>
        <end position="507"/>
    </location>
</feature>
<comment type="caution">
    <text evidence="4">The sequence shown here is derived from an EMBL/GenBank/DDBJ whole genome shotgun (WGS) entry which is preliminary data.</text>
</comment>
<dbReference type="Proteomes" id="UP001202328">
    <property type="component" value="Unassembled WGS sequence"/>
</dbReference>
<gene>
    <name evidence="4" type="ORF">MKW98_004283</name>
</gene>
<dbReference type="GO" id="GO:0005829">
    <property type="term" value="C:cytosol"/>
    <property type="evidence" value="ECO:0007669"/>
    <property type="project" value="TreeGrafter"/>
</dbReference>
<organism evidence="4 5">
    <name type="scientific">Papaver atlanticum</name>
    <dbReference type="NCBI Taxonomy" id="357466"/>
    <lineage>
        <taxon>Eukaryota</taxon>
        <taxon>Viridiplantae</taxon>
        <taxon>Streptophyta</taxon>
        <taxon>Embryophyta</taxon>
        <taxon>Tracheophyta</taxon>
        <taxon>Spermatophyta</taxon>
        <taxon>Magnoliopsida</taxon>
        <taxon>Ranunculales</taxon>
        <taxon>Papaveraceae</taxon>
        <taxon>Papaveroideae</taxon>
        <taxon>Papaver</taxon>
    </lineage>
</organism>
<dbReference type="InterPro" id="IPR011989">
    <property type="entry name" value="ARM-like"/>
</dbReference>
<dbReference type="InterPro" id="IPR016024">
    <property type="entry name" value="ARM-type_fold"/>
</dbReference>
<dbReference type="PANTHER" id="PTHR13255:SF0">
    <property type="entry name" value="ATAXIN-10"/>
    <property type="match status" value="1"/>
</dbReference>
<feature type="non-terminal residue" evidence="4">
    <location>
        <position position="518"/>
    </location>
</feature>
<evidence type="ECO:0000313" key="4">
    <source>
        <dbReference type="EMBL" id="KAI3943778.1"/>
    </source>
</evidence>
<evidence type="ECO:0000313" key="5">
    <source>
        <dbReference type="Proteomes" id="UP001202328"/>
    </source>
</evidence>
<dbReference type="Gene3D" id="1.25.10.10">
    <property type="entry name" value="Leucine-rich Repeat Variant"/>
    <property type="match status" value="2"/>
</dbReference>
<keyword evidence="5" id="KW-1185">Reference proteome</keyword>
<keyword evidence="1" id="KW-0132">Cell division</keyword>
<dbReference type="GO" id="GO:0051301">
    <property type="term" value="P:cell division"/>
    <property type="evidence" value="ECO:0007669"/>
    <property type="project" value="UniProtKB-KW"/>
</dbReference>
<dbReference type="Pfam" id="PF09759">
    <property type="entry name" value="Atx10homo_assoc"/>
    <property type="match status" value="1"/>
</dbReference>
<evidence type="ECO:0000259" key="3">
    <source>
        <dbReference type="Pfam" id="PF09759"/>
    </source>
</evidence>
<dbReference type="EMBL" id="JAJJMB010004170">
    <property type="protein sequence ID" value="KAI3943778.1"/>
    <property type="molecule type" value="Genomic_DNA"/>
</dbReference>
<dbReference type="SUPFAM" id="SSF48371">
    <property type="entry name" value="ARM repeat"/>
    <property type="match status" value="1"/>
</dbReference>
<evidence type="ECO:0000256" key="1">
    <source>
        <dbReference type="ARBA" id="ARBA00022618"/>
    </source>
</evidence>
<dbReference type="AlphaFoldDB" id="A0AAD4XSC8"/>
<reference evidence="4" key="1">
    <citation type="submission" date="2022-04" db="EMBL/GenBank/DDBJ databases">
        <title>A functionally conserved STORR gene fusion in Papaver species that diverged 16.8 million years ago.</title>
        <authorList>
            <person name="Catania T."/>
        </authorList>
    </citation>
    <scope>NUCLEOTIDE SEQUENCE</scope>
    <source>
        <strain evidence="4">S-188037</strain>
    </source>
</reference>